<dbReference type="Proteomes" id="UP001230005">
    <property type="component" value="Unassembled WGS sequence"/>
</dbReference>
<proteinExistence type="predicted"/>
<accession>A0ABT9ZW58</accession>
<feature type="transmembrane region" description="Helical" evidence="1">
    <location>
        <begin position="72"/>
        <end position="90"/>
    </location>
</feature>
<keyword evidence="1" id="KW-0472">Membrane</keyword>
<gene>
    <name evidence="2" type="ORF">J2S74_002846</name>
</gene>
<keyword evidence="1" id="KW-0812">Transmembrane</keyword>
<protein>
    <submittedName>
        <fullName evidence="2">Uncharacterized protein</fullName>
    </submittedName>
</protein>
<keyword evidence="1" id="KW-1133">Transmembrane helix</keyword>
<dbReference type="EMBL" id="JAUSUG010000011">
    <property type="protein sequence ID" value="MDQ0255464.1"/>
    <property type="molecule type" value="Genomic_DNA"/>
</dbReference>
<organism evidence="2 3">
    <name type="scientific">Evansella vedderi</name>
    <dbReference type="NCBI Taxonomy" id="38282"/>
    <lineage>
        <taxon>Bacteria</taxon>
        <taxon>Bacillati</taxon>
        <taxon>Bacillota</taxon>
        <taxon>Bacilli</taxon>
        <taxon>Bacillales</taxon>
        <taxon>Bacillaceae</taxon>
        <taxon>Evansella</taxon>
    </lineage>
</organism>
<name>A0ABT9ZW58_9BACI</name>
<evidence type="ECO:0000313" key="3">
    <source>
        <dbReference type="Proteomes" id="UP001230005"/>
    </source>
</evidence>
<evidence type="ECO:0000313" key="2">
    <source>
        <dbReference type="EMBL" id="MDQ0255464.1"/>
    </source>
</evidence>
<sequence>MKNQLISLGVYITIHYSFFIYELLMTNFWIPVSIGVFLIPNFWPIIFTIWWSLDWIVARIRKDQTISFKIRIVTFSIAISISFLALSQIFSTYG</sequence>
<feature type="transmembrane region" description="Helical" evidence="1">
    <location>
        <begin position="30"/>
        <end position="51"/>
    </location>
</feature>
<comment type="caution">
    <text evidence="2">The sequence shown here is derived from an EMBL/GenBank/DDBJ whole genome shotgun (WGS) entry which is preliminary data.</text>
</comment>
<reference evidence="2 3" key="1">
    <citation type="submission" date="2023-07" db="EMBL/GenBank/DDBJ databases">
        <title>Genomic Encyclopedia of Type Strains, Phase IV (KMG-IV): sequencing the most valuable type-strain genomes for metagenomic binning, comparative biology and taxonomic classification.</title>
        <authorList>
            <person name="Goeker M."/>
        </authorList>
    </citation>
    <scope>NUCLEOTIDE SEQUENCE [LARGE SCALE GENOMIC DNA]</scope>
    <source>
        <strain evidence="2 3">DSM 9768</strain>
    </source>
</reference>
<keyword evidence="3" id="KW-1185">Reference proteome</keyword>
<evidence type="ECO:0000256" key="1">
    <source>
        <dbReference type="SAM" id="Phobius"/>
    </source>
</evidence>
<feature type="transmembrane region" description="Helical" evidence="1">
    <location>
        <begin position="5"/>
        <end position="24"/>
    </location>
</feature>